<keyword evidence="6" id="KW-0633">Potassium transport</keyword>
<evidence type="ECO:0000256" key="4">
    <source>
        <dbReference type="ARBA" id="ARBA00022475"/>
    </source>
</evidence>
<evidence type="ECO:0000256" key="2">
    <source>
        <dbReference type="ARBA" id="ARBA00009137"/>
    </source>
</evidence>
<keyword evidence="5" id="KW-0997">Cell inner membrane</keyword>
<feature type="transmembrane region" description="Helical" evidence="13">
    <location>
        <begin position="322"/>
        <end position="342"/>
    </location>
</feature>
<dbReference type="NCBIfam" id="TIGR00933">
    <property type="entry name" value="2a38"/>
    <property type="match status" value="1"/>
</dbReference>
<feature type="binding site" evidence="12">
    <location>
        <position position="110"/>
    </location>
    <ligand>
        <name>K(+)</name>
        <dbReference type="ChEBI" id="CHEBI:29103"/>
    </ligand>
</feature>
<feature type="transmembrane region" description="Helical" evidence="13">
    <location>
        <begin position="68"/>
        <end position="89"/>
    </location>
</feature>
<dbReference type="InterPro" id="IPR004772">
    <property type="entry name" value="TrkH"/>
</dbReference>
<keyword evidence="9 13" id="KW-1133">Transmembrane helix</keyword>
<feature type="transmembrane region" description="Helical" evidence="13">
    <location>
        <begin position="234"/>
        <end position="252"/>
    </location>
</feature>
<dbReference type="PANTHER" id="PTHR32024">
    <property type="entry name" value="TRK SYSTEM POTASSIUM UPTAKE PROTEIN TRKG-RELATED"/>
    <property type="match status" value="1"/>
</dbReference>
<evidence type="ECO:0000256" key="1">
    <source>
        <dbReference type="ARBA" id="ARBA00004429"/>
    </source>
</evidence>
<reference evidence="14 15" key="1">
    <citation type="submission" date="2017-06" db="EMBL/GenBank/DDBJ databases">
        <title>Novel microbial phyla capable of carbon fixation and sulfur reduction in deep-sea sediments.</title>
        <authorList>
            <person name="Huang J."/>
            <person name="Baker B."/>
            <person name="Wang Y."/>
        </authorList>
    </citation>
    <scope>NUCLEOTIDE SEQUENCE [LARGE SCALE GENOMIC DNA]</scope>
    <source>
        <strain evidence="14">B3_LCP</strain>
    </source>
</reference>
<dbReference type="InterPro" id="IPR003445">
    <property type="entry name" value="Cat_transpt"/>
</dbReference>
<comment type="similarity">
    <text evidence="2">Belongs to the TrkH potassium transport family.</text>
</comment>
<feature type="binding site" evidence="12">
    <location>
        <position position="313"/>
    </location>
    <ligand>
        <name>K(+)</name>
        <dbReference type="ChEBI" id="CHEBI:29103"/>
    </ligand>
</feature>
<dbReference type="GO" id="GO:0046872">
    <property type="term" value="F:metal ion binding"/>
    <property type="evidence" value="ECO:0007669"/>
    <property type="project" value="UniProtKB-KW"/>
</dbReference>
<evidence type="ECO:0000256" key="8">
    <source>
        <dbReference type="ARBA" id="ARBA00022958"/>
    </source>
</evidence>
<feature type="transmembrane region" description="Helical" evidence="13">
    <location>
        <begin position="134"/>
        <end position="159"/>
    </location>
</feature>
<dbReference type="PIRSF" id="PIRSF006247">
    <property type="entry name" value="TrkH"/>
    <property type="match status" value="1"/>
</dbReference>
<evidence type="ECO:0000256" key="12">
    <source>
        <dbReference type="PIRSR" id="PIRSR006247-1"/>
    </source>
</evidence>
<dbReference type="GO" id="GO:0005886">
    <property type="term" value="C:plasma membrane"/>
    <property type="evidence" value="ECO:0007669"/>
    <property type="project" value="UniProtKB-SubCell"/>
</dbReference>
<feature type="transmembrane region" description="Helical" evidence="13">
    <location>
        <begin position="180"/>
        <end position="205"/>
    </location>
</feature>
<feature type="transmembrane region" description="Helical" evidence="13">
    <location>
        <begin position="36"/>
        <end position="56"/>
    </location>
</feature>
<feature type="transmembrane region" description="Helical" evidence="13">
    <location>
        <begin position="449"/>
        <end position="472"/>
    </location>
</feature>
<feature type="transmembrane region" description="Helical" evidence="13">
    <location>
        <begin position="7"/>
        <end position="30"/>
    </location>
</feature>
<feature type="binding site" evidence="12">
    <location>
        <position position="109"/>
    </location>
    <ligand>
        <name>K(+)</name>
        <dbReference type="ChEBI" id="CHEBI:29103"/>
    </ligand>
</feature>
<organism evidence="14 15">
    <name type="scientific">candidate division LCP-89 bacterium B3_LCP</name>
    <dbReference type="NCBI Taxonomy" id="2012998"/>
    <lineage>
        <taxon>Bacteria</taxon>
        <taxon>Pseudomonadati</taxon>
        <taxon>Bacteria division LCP-89</taxon>
    </lineage>
</organism>
<comment type="subcellular location">
    <subcellularLocation>
        <location evidence="1">Cell inner membrane</location>
        <topology evidence="1">Multi-pass membrane protein</topology>
    </subcellularLocation>
</comment>
<comment type="caution">
    <text evidence="14">The sequence shown here is derived from an EMBL/GenBank/DDBJ whole genome shotgun (WGS) entry which is preliminary data.</text>
</comment>
<evidence type="ECO:0000313" key="14">
    <source>
        <dbReference type="EMBL" id="TKJ42259.1"/>
    </source>
</evidence>
<keyword evidence="7 13" id="KW-0812">Transmembrane</keyword>
<accession>A0A532V4Z3</accession>
<evidence type="ECO:0000256" key="7">
    <source>
        <dbReference type="ARBA" id="ARBA00022692"/>
    </source>
</evidence>
<dbReference type="Proteomes" id="UP000319619">
    <property type="component" value="Unassembled WGS sequence"/>
</dbReference>
<evidence type="ECO:0000256" key="11">
    <source>
        <dbReference type="ARBA" id="ARBA00023136"/>
    </source>
</evidence>
<keyword evidence="4" id="KW-1003">Cell membrane</keyword>
<keyword evidence="12" id="KW-0479">Metal-binding</keyword>
<dbReference type="AlphaFoldDB" id="A0A532V4Z3"/>
<dbReference type="EMBL" id="NJBN01000001">
    <property type="protein sequence ID" value="TKJ42259.1"/>
    <property type="molecule type" value="Genomic_DNA"/>
</dbReference>
<evidence type="ECO:0000256" key="13">
    <source>
        <dbReference type="SAM" id="Phobius"/>
    </source>
</evidence>
<evidence type="ECO:0000256" key="5">
    <source>
        <dbReference type="ARBA" id="ARBA00022519"/>
    </source>
</evidence>
<evidence type="ECO:0000256" key="6">
    <source>
        <dbReference type="ARBA" id="ARBA00022538"/>
    </source>
</evidence>
<feature type="binding site" evidence="12">
    <location>
        <position position="312"/>
    </location>
    <ligand>
        <name>K(+)</name>
        <dbReference type="ChEBI" id="CHEBI:29103"/>
    </ligand>
</feature>
<name>A0A532V4Z3_UNCL8</name>
<protein>
    <submittedName>
        <fullName evidence="14">Potassium transporter</fullName>
    </submittedName>
</protein>
<dbReference type="Pfam" id="PF02386">
    <property type="entry name" value="TrkH"/>
    <property type="match status" value="1"/>
</dbReference>
<keyword evidence="11 13" id="KW-0472">Membrane</keyword>
<keyword evidence="3" id="KW-0813">Transport</keyword>
<evidence type="ECO:0000256" key="3">
    <source>
        <dbReference type="ARBA" id="ARBA00022448"/>
    </source>
</evidence>
<evidence type="ECO:0000313" key="15">
    <source>
        <dbReference type="Proteomes" id="UP000319619"/>
    </source>
</evidence>
<dbReference type="PANTHER" id="PTHR32024:SF2">
    <property type="entry name" value="TRK SYSTEM POTASSIUM UPTAKE PROTEIN TRKG-RELATED"/>
    <property type="match status" value="1"/>
</dbReference>
<keyword evidence="10" id="KW-0406">Ion transport</keyword>
<feature type="binding site" evidence="12">
    <location>
        <position position="429"/>
    </location>
    <ligand>
        <name>K(+)</name>
        <dbReference type="ChEBI" id="CHEBI:29103"/>
    </ligand>
</feature>
<sequence length="479" mass="52343">MKIGPVINFLGALLSFIGAFMLFSAAWALYYGEPELTQLAISAAFTSGIGYLFWRFSDPGPGIGIREGFAIVSLGWLVMALFGALPFMITGTIPSFTNAVFEAMSGFTTTGASILTNIEALPKSILFWRSFTHWLGGMGIIVFSLAILPVLGIGGMQLFKAEAPGPTKDKLTPRINQTAKLLWGVYVLLSGIETVLLMFCGMDLFEALCHTFGTMATGGFSTRNASIAAYENPWVHWVIIIFMIMAGTNFALHYRALLGKPLLYFKDTEFKFYLGSIITAIIIVIVFSWTRFDSAGSGVRDSIFQVVSLCTTTGYVTANYEAWHPLAVLVLIILMFMGGMAGSTGGGMKMMRCMILLRHAHNEIKKLIHPNAIFPIRFGQRITPPEVTTNILGFFLLYIVIFVIGALILSALGLDFQTSFGASIACLANIGPSIGDVGPMGNYSAMPGLAKWILILMMLMGRLELFTVLVLFSRSFWKK</sequence>
<keyword evidence="8 12" id="KW-0630">Potassium</keyword>
<evidence type="ECO:0000256" key="10">
    <source>
        <dbReference type="ARBA" id="ARBA00023065"/>
    </source>
</evidence>
<feature type="transmembrane region" description="Helical" evidence="13">
    <location>
        <begin position="272"/>
        <end position="292"/>
    </location>
</feature>
<proteinExistence type="inferred from homology"/>
<gene>
    <name evidence="14" type="ORF">CEE37_00855</name>
</gene>
<dbReference type="GO" id="GO:0015379">
    <property type="term" value="F:potassium:chloride symporter activity"/>
    <property type="evidence" value="ECO:0007669"/>
    <property type="project" value="InterPro"/>
</dbReference>
<feature type="binding site" evidence="12">
    <location>
        <position position="218"/>
    </location>
    <ligand>
        <name>K(+)</name>
        <dbReference type="ChEBI" id="CHEBI:29103"/>
    </ligand>
</feature>
<feature type="transmembrane region" description="Helical" evidence="13">
    <location>
        <begin position="391"/>
        <end position="414"/>
    </location>
</feature>
<evidence type="ECO:0000256" key="9">
    <source>
        <dbReference type="ARBA" id="ARBA00022989"/>
    </source>
</evidence>